<comment type="caution">
    <text evidence="1">The sequence shown here is derived from an EMBL/GenBank/DDBJ whole genome shotgun (WGS) entry which is preliminary data.</text>
</comment>
<dbReference type="EMBL" id="JAWDGP010007717">
    <property type="protein sequence ID" value="KAK3707528.1"/>
    <property type="molecule type" value="Genomic_DNA"/>
</dbReference>
<name>A0AAE0XSB9_9GAST</name>
<dbReference type="AlphaFoldDB" id="A0AAE0XSB9"/>
<organism evidence="1 2">
    <name type="scientific">Elysia crispata</name>
    <name type="common">lettuce slug</name>
    <dbReference type="NCBI Taxonomy" id="231223"/>
    <lineage>
        <taxon>Eukaryota</taxon>
        <taxon>Metazoa</taxon>
        <taxon>Spiralia</taxon>
        <taxon>Lophotrochozoa</taxon>
        <taxon>Mollusca</taxon>
        <taxon>Gastropoda</taxon>
        <taxon>Heterobranchia</taxon>
        <taxon>Euthyneura</taxon>
        <taxon>Panpulmonata</taxon>
        <taxon>Sacoglossa</taxon>
        <taxon>Placobranchoidea</taxon>
        <taxon>Plakobranchidae</taxon>
        <taxon>Elysia</taxon>
    </lineage>
</organism>
<dbReference type="Proteomes" id="UP001283361">
    <property type="component" value="Unassembled WGS sequence"/>
</dbReference>
<evidence type="ECO:0000313" key="1">
    <source>
        <dbReference type="EMBL" id="KAK3707528.1"/>
    </source>
</evidence>
<accession>A0AAE0XSB9</accession>
<keyword evidence="2" id="KW-1185">Reference proteome</keyword>
<feature type="non-terminal residue" evidence="1">
    <location>
        <position position="1"/>
    </location>
</feature>
<proteinExistence type="predicted"/>
<reference evidence="1" key="1">
    <citation type="journal article" date="2023" name="G3 (Bethesda)">
        <title>A reference genome for the long-term kleptoplast-retaining sea slug Elysia crispata morphotype clarki.</title>
        <authorList>
            <person name="Eastman K.E."/>
            <person name="Pendleton A.L."/>
            <person name="Shaikh M.A."/>
            <person name="Suttiyut T."/>
            <person name="Ogas R."/>
            <person name="Tomko P."/>
            <person name="Gavelis G."/>
            <person name="Widhalm J.R."/>
            <person name="Wisecaver J.H."/>
        </authorList>
    </citation>
    <scope>NUCLEOTIDE SEQUENCE</scope>
    <source>
        <strain evidence="1">ECLA1</strain>
    </source>
</reference>
<protein>
    <submittedName>
        <fullName evidence="1">Uncharacterized protein</fullName>
    </submittedName>
</protein>
<gene>
    <name evidence="1" type="ORF">RRG08_021214</name>
</gene>
<sequence length="46" mass="4900">HLPCLAHHHQLPCLGITSACPDSRSLTAVPGVALHRAWLTSINCSN</sequence>
<evidence type="ECO:0000313" key="2">
    <source>
        <dbReference type="Proteomes" id="UP001283361"/>
    </source>
</evidence>